<dbReference type="Pfam" id="PF03466">
    <property type="entry name" value="LysR_substrate"/>
    <property type="match status" value="1"/>
</dbReference>
<proteinExistence type="inferred from homology"/>
<sequence>MKTNEVNFAALQTLIAVFETREFTAAADELKVSQSTVSKRIASLESLFGKPLFIRHAKRELRPTQAGRALYAEATQIVHMWSGSVYRMTSSNFQKTPFTLLLSHTASSTLLPHVMQGLESSLATMSLSVHTMNSEHIIDSILGKRAQMGIIEKPVTTDLVDLKVLRQDQLVLAGQTHGTQTGMRRSDDPDGDADRNEVWLLREAGSGVRYFTDLYFQSTGISPRNVIELDSNEKIRAVLSTGIGCTLMSKDSVPAGVPIRRLGPPFIRNFYAVTPKSGLNPAQSKLANMIASLAQ</sequence>
<dbReference type="EMBL" id="CP129683">
    <property type="protein sequence ID" value="XDS51074.1"/>
    <property type="molecule type" value="Genomic_DNA"/>
</dbReference>
<evidence type="ECO:0000256" key="2">
    <source>
        <dbReference type="ARBA" id="ARBA00023015"/>
    </source>
</evidence>
<dbReference type="PRINTS" id="PR00039">
    <property type="entry name" value="HTHLYSR"/>
</dbReference>
<dbReference type="EMBL" id="CP129675">
    <property type="protein sequence ID" value="XDS47295.1"/>
    <property type="molecule type" value="Genomic_DNA"/>
</dbReference>
<dbReference type="KEGG" id="bfk:QN062_02485"/>
<comment type="similarity">
    <text evidence="1">Belongs to the LysR transcriptional regulatory family.</text>
</comment>
<dbReference type="GO" id="GO:0003700">
    <property type="term" value="F:DNA-binding transcription factor activity"/>
    <property type="evidence" value="ECO:0007669"/>
    <property type="project" value="InterPro"/>
</dbReference>
<dbReference type="PANTHER" id="PTHR30126:SF40">
    <property type="entry name" value="HTH-TYPE TRANSCRIPTIONAL REGULATOR GLTR"/>
    <property type="match status" value="1"/>
</dbReference>
<dbReference type="SUPFAM" id="SSF46785">
    <property type="entry name" value="Winged helix' DNA-binding domain"/>
    <property type="match status" value="1"/>
</dbReference>
<name>A0AB39UF72_9BIFI</name>
<dbReference type="PANTHER" id="PTHR30126">
    <property type="entry name" value="HTH-TYPE TRANSCRIPTIONAL REGULATOR"/>
    <property type="match status" value="1"/>
</dbReference>
<evidence type="ECO:0000256" key="3">
    <source>
        <dbReference type="ARBA" id="ARBA00023125"/>
    </source>
</evidence>
<dbReference type="Pfam" id="PF00126">
    <property type="entry name" value="HTH_1"/>
    <property type="match status" value="1"/>
</dbReference>
<dbReference type="InterPro" id="IPR036390">
    <property type="entry name" value="WH_DNA-bd_sf"/>
</dbReference>
<dbReference type="InterPro" id="IPR000847">
    <property type="entry name" value="LysR_HTH_N"/>
</dbReference>
<dbReference type="InterPro" id="IPR036388">
    <property type="entry name" value="WH-like_DNA-bd_sf"/>
</dbReference>
<keyword evidence="2" id="KW-0805">Transcription regulation</keyword>
<protein>
    <submittedName>
        <fullName evidence="6">LysR family transcriptional regulator</fullName>
    </submittedName>
</protein>
<evidence type="ECO:0000313" key="7">
    <source>
        <dbReference type="EMBL" id="XDS51074.1"/>
    </source>
</evidence>
<feature type="domain" description="HTH lysR-type" evidence="5">
    <location>
        <begin position="6"/>
        <end position="64"/>
    </location>
</feature>
<accession>A0AB39UF72</accession>
<dbReference type="SUPFAM" id="SSF53850">
    <property type="entry name" value="Periplasmic binding protein-like II"/>
    <property type="match status" value="1"/>
</dbReference>
<organism evidence="6">
    <name type="scientific">Bifidobacterium fermentum</name>
    <dbReference type="NCBI Taxonomy" id="3059035"/>
    <lineage>
        <taxon>Bacteria</taxon>
        <taxon>Bacillati</taxon>
        <taxon>Actinomycetota</taxon>
        <taxon>Actinomycetes</taxon>
        <taxon>Bifidobacteriales</taxon>
        <taxon>Bifidobacteriaceae</taxon>
        <taxon>Bifidobacterium</taxon>
    </lineage>
</organism>
<dbReference type="GO" id="GO:0000976">
    <property type="term" value="F:transcription cis-regulatory region binding"/>
    <property type="evidence" value="ECO:0007669"/>
    <property type="project" value="TreeGrafter"/>
</dbReference>
<dbReference type="PROSITE" id="PS50931">
    <property type="entry name" value="HTH_LYSR"/>
    <property type="match status" value="1"/>
</dbReference>
<dbReference type="InterPro" id="IPR005119">
    <property type="entry name" value="LysR_subst-bd"/>
</dbReference>
<evidence type="ECO:0000259" key="5">
    <source>
        <dbReference type="PROSITE" id="PS50931"/>
    </source>
</evidence>
<reference evidence="6" key="1">
    <citation type="submission" date="2023-07" db="EMBL/GenBank/DDBJ databases">
        <title>Bifidobacterium aquikefiriaerophilum sp. nov. and Bifidobacterium eccum sp. nov., isolated from water kefir.</title>
        <authorList>
            <person name="Breselge S."/>
            <person name="Bellassi P."/>
            <person name="Barcenilla C."/>
            <person name="Alvarez-Ordonez A."/>
            <person name="Morelli L."/>
            <person name="Cotter P.D."/>
        </authorList>
    </citation>
    <scope>NUCLEOTIDE SEQUENCE</scope>
    <source>
        <strain evidence="7">WK012_4_13</strain>
        <strain evidence="6">WK048_4_13</strain>
    </source>
</reference>
<dbReference type="RefSeq" id="WP_369342038.1">
    <property type="nucleotide sequence ID" value="NZ_CP129675.1"/>
</dbReference>
<dbReference type="AlphaFoldDB" id="A0AB39UF72"/>
<evidence type="ECO:0000256" key="1">
    <source>
        <dbReference type="ARBA" id="ARBA00009437"/>
    </source>
</evidence>
<keyword evidence="3" id="KW-0238">DNA-binding</keyword>
<dbReference type="Gene3D" id="3.40.190.290">
    <property type="match status" value="1"/>
</dbReference>
<gene>
    <name evidence="7" type="ORF">QN062_02485</name>
    <name evidence="6" type="ORF">QN217_03960</name>
</gene>
<keyword evidence="4" id="KW-0804">Transcription</keyword>
<evidence type="ECO:0000313" key="6">
    <source>
        <dbReference type="EMBL" id="XDS47295.1"/>
    </source>
</evidence>
<dbReference type="Gene3D" id="1.10.10.10">
    <property type="entry name" value="Winged helix-like DNA-binding domain superfamily/Winged helix DNA-binding domain"/>
    <property type="match status" value="1"/>
</dbReference>
<evidence type="ECO:0000256" key="4">
    <source>
        <dbReference type="ARBA" id="ARBA00023163"/>
    </source>
</evidence>